<feature type="domain" description="FAD-binding FR-type" evidence="13">
    <location>
        <begin position="4"/>
        <end position="91"/>
    </location>
</feature>
<dbReference type="InterPro" id="IPR023455">
    <property type="entry name" value="Dihydroorotate_DHASE_ETsu"/>
</dbReference>
<evidence type="ECO:0000256" key="3">
    <source>
        <dbReference type="ARBA" id="ARBA00022630"/>
    </source>
</evidence>
<gene>
    <name evidence="11" type="primary">pyrK</name>
    <name evidence="14" type="ORF">RJ53_02430</name>
</gene>
<dbReference type="InterPro" id="IPR039261">
    <property type="entry name" value="FNR_nucleotide-bd"/>
</dbReference>
<accession>A0A8J7W8N3</accession>
<feature type="binding site" evidence="11 12">
    <location>
        <position position="225"/>
    </location>
    <ligand>
        <name>[2Fe-2S] cluster</name>
        <dbReference type="ChEBI" id="CHEBI:190135"/>
    </ligand>
</feature>
<evidence type="ECO:0000259" key="13">
    <source>
        <dbReference type="PROSITE" id="PS51384"/>
    </source>
</evidence>
<dbReference type="InterPro" id="IPR017938">
    <property type="entry name" value="Riboflavin_synthase-like_b-brl"/>
</dbReference>
<evidence type="ECO:0000256" key="2">
    <source>
        <dbReference type="ARBA" id="ARBA00022448"/>
    </source>
</evidence>
<keyword evidence="2 11" id="KW-0813">Transport</keyword>
<comment type="cofactor">
    <cofactor evidence="12">
        <name>[2Fe-2S] cluster</name>
        <dbReference type="ChEBI" id="CHEBI:190135"/>
    </cofactor>
    <text evidence="12">Binds 1 [2Fe-2S] cluster per subunit.</text>
</comment>
<dbReference type="GO" id="GO:0009055">
    <property type="term" value="F:electron transfer activity"/>
    <property type="evidence" value="ECO:0007669"/>
    <property type="project" value="UniProtKB-UniRule"/>
</dbReference>
<keyword evidence="3 11" id="KW-0285">Flavoprotein</keyword>
<keyword evidence="7 11" id="KW-0665">Pyrimidine biosynthesis</keyword>
<dbReference type="GO" id="GO:0051537">
    <property type="term" value="F:2 iron, 2 sulfur cluster binding"/>
    <property type="evidence" value="ECO:0007669"/>
    <property type="project" value="UniProtKB-KW"/>
</dbReference>
<proteinExistence type="inferred from homology"/>
<evidence type="ECO:0000256" key="8">
    <source>
        <dbReference type="ARBA" id="ARBA00022982"/>
    </source>
</evidence>
<evidence type="ECO:0000256" key="4">
    <source>
        <dbReference type="ARBA" id="ARBA00022714"/>
    </source>
</evidence>
<dbReference type="HAMAP" id="MF_01211">
    <property type="entry name" value="DHODB_Fe_S_bind"/>
    <property type="match status" value="1"/>
</dbReference>
<dbReference type="PANTHER" id="PTHR43513">
    <property type="entry name" value="DIHYDROOROTATE DEHYDROGENASE B (NAD(+)), ELECTRON TRANSFER SUBUNIT"/>
    <property type="match status" value="1"/>
</dbReference>
<keyword evidence="6 11" id="KW-0274">FAD</keyword>
<dbReference type="Proteomes" id="UP000730161">
    <property type="component" value="Unassembled WGS sequence"/>
</dbReference>
<dbReference type="InterPro" id="IPR050353">
    <property type="entry name" value="PyrK_electron_transfer"/>
</dbReference>
<dbReference type="AlphaFoldDB" id="A0A8J7W8N3"/>
<evidence type="ECO:0000256" key="9">
    <source>
        <dbReference type="ARBA" id="ARBA00023004"/>
    </source>
</evidence>
<dbReference type="Pfam" id="PF10418">
    <property type="entry name" value="DHODB_Fe-S_bind"/>
    <property type="match status" value="1"/>
</dbReference>
<protein>
    <recommendedName>
        <fullName evidence="11">Probable dihydroorotate dehydrogenase B (NAD(+)), electron transfer subunit</fullName>
    </recommendedName>
    <alternativeName>
        <fullName evidence="11">Dihydroorotate oxidase B, electron transfer subunit</fullName>
    </alternativeName>
</protein>
<evidence type="ECO:0000256" key="10">
    <source>
        <dbReference type="ARBA" id="ARBA00023014"/>
    </source>
</evidence>
<reference evidence="14" key="1">
    <citation type="submission" date="2014-12" db="EMBL/GenBank/DDBJ databases">
        <authorList>
            <person name="Huang H.-H."/>
            <person name="Chen S.-C."/>
            <person name="Lai M.-C."/>
        </authorList>
    </citation>
    <scope>NUCLEOTIDE SEQUENCE</scope>
    <source>
        <strain evidence="14">K1F9705b</strain>
    </source>
</reference>
<dbReference type="RefSeq" id="WP_211530027.1">
    <property type="nucleotide sequence ID" value="NZ_JWHL01000002.1"/>
</dbReference>
<dbReference type="OrthoDB" id="35401at2157"/>
<evidence type="ECO:0000256" key="12">
    <source>
        <dbReference type="PIRSR" id="PIRSR006816-2"/>
    </source>
</evidence>
<dbReference type="Gene3D" id="3.40.50.80">
    <property type="entry name" value="Nucleotide-binding domain of ferredoxin-NADP reductase (FNR) module"/>
    <property type="match status" value="1"/>
</dbReference>
<dbReference type="GO" id="GO:0050660">
    <property type="term" value="F:flavin adenine dinucleotide binding"/>
    <property type="evidence" value="ECO:0007669"/>
    <property type="project" value="InterPro"/>
</dbReference>
<dbReference type="GO" id="GO:0044205">
    <property type="term" value="P:'de novo' UMP biosynthetic process"/>
    <property type="evidence" value="ECO:0007669"/>
    <property type="project" value="UniProtKB-UniRule"/>
</dbReference>
<dbReference type="GO" id="GO:0046872">
    <property type="term" value="F:metal ion binding"/>
    <property type="evidence" value="ECO:0007669"/>
    <property type="project" value="UniProtKB-KW"/>
</dbReference>
<dbReference type="Gene3D" id="2.40.30.10">
    <property type="entry name" value="Translation factors"/>
    <property type="match status" value="1"/>
</dbReference>
<keyword evidence="9 11" id="KW-0408">Iron</keyword>
<keyword evidence="10 11" id="KW-0411">Iron-sulfur</keyword>
<dbReference type="InterPro" id="IPR019480">
    <property type="entry name" value="Dihydroorotate_DH_Fe-S-bd"/>
</dbReference>
<comment type="similarity">
    <text evidence="1 11">Belongs to the PyrK family.</text>
</comment>
<dbReference type="InterPro" id="IPR012165">
    <property type="entry name" value="Cyt_c3_hydrogenase_gsu"/>
</dbReference>
<dbReference type="InterPro" id="IPR017927">
    <property type="entry name" value="FAD-bd_FR_type"/>
</dbReference>
<evidence type="ECO:0000256" key="6">
    <source>
        <dbReference type="ARBA" id="ARBA00022827"/>
    </source>
</evidence>
<dbReference type="NCBIfam" id="NF000796">
    <property type="entry name" value="PRK00054.1-1"/>
    <property type="match status" value="1"/>
</dbReference>
<dbReference type="PIRSF" id="PIRSF006816">
    <property type="entry name" value="Cyc3_hyd_g"/>
    <property type="match status" value="1"/>
</dbReference>
<evidence type="ECO:0000256" key="5">
    <source>
        <dbReference type="ARBA" id="ARBA00022723"/>
    </source>
</evidence>
<organism evidence="14 15">
    <name type="scientific">Methanocalculus chunghsingensis</name>
    <dbReference type="NCBI Taxonomy" id="156457"/>
    <lineage>
        <taxon>Archaea</taxon>
        <taxon>Methanobacteriati</taxon>
        <taxon>Methanobacteriota</taxon>
        <taxon>Stenosarchaea group</taxon>
        <taxon>Methanomicrobia</taxon>
        <taxon>Methanomicrobiales</taxon>
        <taxon>Methanocalculaceae</taxon>
        <taxon>Methanocalculus</taxon>
    </lineage>
</organism>
<evidence type="ECO:0000256" key="1">
    <source>
        <dbReference type="ARBA" id="ARBA00006422"/>
    </source>
</evidence>
<keyword evidence="8 11" id="KW-0249">Electron transport</keyword>
<dbReference type="EMBL" id="JWHL01000002">
    <property type="protein sequence ID" value="MBR1368417.1"/>
    <property type="molecule type" value="Genomic_DNA"/>
</dbReference>
<keyword evidence="4 11" id="KW-0001">2Fe-2S</keyword>
<comment type="pathway">
    <text evidence="11">Pyrimidine metabolism; UMP biosynthesis via de novo pathway; orotate from (S)-dihydroorotate (NAD(+) route): step 1/1.</text>
</comment>
<feature type="binding site" evidence="11 12">
    <location>
        <position position="215"/>
    </location>
    <ligand>
        <name>[2Fe-2S] cluster</name>
        <dbReference type="ChEBI" id="CHEBI:190135"/>
    </ligand>
</feature>
<dbReference type="SUPFAM" id="SSF63380">
    <property type="entry name" value="Riboflavin synthase domain-like"/>
    <property type="match status" value="1"/>
</dbReference>
<keyword evidence="15" id="KW-1185">Reference proteome</keyword>
<comment type="cofactor">
    <cofactor evidence="11">
        <name>FAD</name>
        <dbReference type="ChEBI" id="CHEBI:57692"/>
    </cofactor>
    <text evidence="11">Binds 1 FAD per subunit.</text>
</comment>
<evidence type="ECO:0000313" key="14">
    <source>
        <dbReference type="EMBL" id="MBR1368417.1"/>
    </source>
</evidence>
<evidence type="ECO:0000256" key="7">
    <source>
        <dbReference type="ARBA" id="ARBA00022975"/>
    </source>
</evidence>
<dbReference type="SUPFAM" id="SSF52343">
    <property type="entry name" value="Ferredoxin reductase-like, C-terminal NADP-linked domain"/>
    <property type="match status" value="1"/>
</dbReference>
<evidence type="ECO:0000313" key="15">
    <source>
        <dbReference type="Proteomes" id="UP000730161"/>
    </source>
</evidence>
<dbReference type="PANTHER" id="PTHR43513:SF3">
    <property type="entry name" value="DIHYDROOROTATE DEHYDROGENASE B (NAD(+)), ELECTRON TRANSFER SUBUNIT-RELATED"/>
    <property type="match status" value="1"/>
</dbReference>
<comment type="function">
    <text evidence="11">Responsible for channeling the electrons from the oxidation of dihydroorotate from the FMN redox center in the PyrD type B subunit to the ultimate electron acceptor NAD(+).</text>
</comment>
<comment type="caution">
    <text evidence="14">The sequence shown here is derived from an EMBL/GenBank/DDBJ whole genome shotgun (WGS) entry which is preliminary data.</text>
</comment>
<sequence>MHDGMPVVVTVREIIDETPTIRTIRFDHPFSIRPGQFCMVWAPGVDEIPMGYSSPDTITVQRVGEATAALTSLAVGDRLGIRGPFGNGFSPEGRLLAIAGGVGVAPLYPLAAAGVVETFILGARTAEELTFATPLAALADLRIATDDGTAGYHGFVTGIIDEEIDLSSYDTICVCGPEMMMKGILDRLDAAGIAGRGQFSLHRYMKCGVGVCGSCSIDPDGLRVCKDGPVFTGDQILNSEFGVYSRDASGRKKRP</sequence>
<comment type="cofactor">
    <cofactor evidence="11">
        <name>[2Fe-2S] cluster</name>
        <dbReference type="ChEBI" id="CHEBI:190135"/>
    </cofactor>
    <text evidence="11">Binds 1 [2Fe-2S] cluster per subunit.</text>
</comment>
<dbReference type="UniPathway" id="UPA00070">
    <property type="reaction ID" value="UER00945"/>
</dbReference>
<dbReference type="CDD" id="cd06220">
    <property type="entry name" value="DHOD_e_trans_like2"/>
    <property type="match status" value="1"/>
</dbReference>
<dbReference type="Gene3D" id="2.10.240.10">
    <property type="entry name" value="Dihydroorotate dehydrogenase, electron transfer subunit"/>
    <property type="match status" value="1"/>
</dbReference>
<feature type="binding site" evidence="11 12">
    <location>
        <position position="212"/>
    </location>
    <ligand>
        <name>[2Fe-2S] cluster</name>
        <dbReference type="ChEBI" id="CHEBI:190135"/>
    </ligand>
</feature>
<dbReference type="PROSITE" id="PS51384">
    <property type="entry name" value="FAD_FR"/>
    <property type="match status" value="1"/>
</dbReference>
<dbReference type="GO" id="GO:0016491">
    <property type="term" value="F:oxidoreductase activity"/>
    <property type="evidence" value="ECO:0007669"/>
    <property type="project" value="InterPro"/>
</dbReference>
<comment type="subunit">
    <text evidence="11">Heterotetramer of 2 PyrK and 2 PyrD type B subunits.</text>
</comment>
<keyword evidence="5 11" id="KW-0479">Metal-binding</keyword>
<name>A0A8J7W8N3_9EURY</name>
<evidence type="ECO:0000256" key="11">
    <source>
        <dbReference type="HAMAP-Rule" id="MF_01211"/>
    </source>
</evidence>
<feature type="binding site" evidence="11 12">
    <location>
        <position position="207"/>
    </location>
    <ligand>
        <name>[2Fe-2S] cluster</name>
        <dbReference type="ChEBI" id="CHEBI:190135"/>
    </ligand>
</feature>
<dbReference type="InterPro" id="IPR037117">
    <property type="entry name" value="Dihydroorotate_DH_ele_sf"/>
</dbReference>